<evidence type="ECO:0000313" key="2">
    <source>
        <dbReference type="Proteomes" id="UP001164506"/>
    </source>
</evidence>
<organism evidence="1 2">
    <name type="scientific">Streptomyces tanashiensis</name>
    <dbReference type="NCBI Taxonomy" id="67367"/>
    <lineage>
        <taxon>Bacteria</taxon>
        <taxon>Bacillati</taxon>
        <taxon>Actinomycetota</taxon>
        <taxon>Actinomycetes</taxon>
        <taxon>Kitasatosporales</taxon>
        <taxon>Streptomycetaceae</taxon>
        <taxon>Streptomyces</taxon>
    </lineage>
</organism>
<keyword evidence="2" id="KW-1185">Reference proteome</keyword>
<name>A0ABY6R7T1_9ACTN</name>
<proteinExistence type="predicted"/>
<dbReference type="CDD" id="cd06577">
    <property type="entry name" value="PASTA_pknB"/>
    <property type="match status" value="1"/>
</dbReference>
<accession>A0ABY6R7T1</accession>
<sequence length="456" mass="49572">MGQQLKIPFVSGMKVGLGFDLLTGSPSSARVIVNPQASPPQTGGGQTVTTTFRLVQGTHSLQEALGLSAAVSGSYAGFSATAKMQFANQCAVTQYCLYAVLAVEVINSCVTVDAPALVPDATDLLTTGKTDIFRERFGNRYISGLKSGGEYYAVYRVQSFDEQERTDVAAQISASFHNPALRANLNAAVESTKSTSRNELNVNVFVYSAGGISETETELSEMIEKAHKFPNLVSGGQAIPYQVLLDEYNGLKLPGDNLNFFDQEQQTECLLFNSRLLNDFTTLVNDIDFIRKHLDRFHNPDGSPPDDVALQQARQQCLAIVDQLTRAISDCTRDASTCVHFTQSPEDFTNRLPILREPRPGLQRVPRLIGTKAVMSPEHPLSFTKNRVVVDLLGEQGLYFIIDNPEVLDFGALGSDPLPDAGTIVEQTPAEGTSVPRGSVLHVRVSPLQEIFGPEV</sequence>
<reference evidence="1" key="1">
    <citation type="submission" date="2021-09" db="EMBL/GenBank/DDBJ databases">
        <title>Complete genome sequence and metabolic characterization of Streptomyces tanashiensis DSM 731 the producer of antibacterial Kalafungin and diverse secondary metabolites.</title>
        <authorList>
            <person name="Abbasi M.N."/>
            <person name="Anwar M.N."/>
            <person name="Alam K."/>
            <person name="Shoaib M."/>
            <person name="Lin Z."/>
            <person name="Hayat M."/>
            <person name="Ali M.I."/>
            <person name="Malik H.M.T."/>
            <person name="Ahmed I."/>
            <person name="Li A."/>
            <person name="Hailong Wang H."/>
            <person name="Zhang Y."/>
        </authorList>
    </citation>
    <scope>NUCLEOTIDE SEQUENCE</scope>
    <source>
        <strain evidence="1">Kala</strain>
    </source>
</reference>
<evidence type="ECO:0000313" key="1">
    <source>
        <dbReference type="EMBL" id="UZX26115.1"/>
    </source>
</evidence>
<protein>
    <submittedName>
        <fullName evidence="1">PASTA domain-containing protein</fullName>
    </submittedName>
</protein>
<dbReference type="Proteomes" id="UP001164506">
    <property type="component" value="Chromosome"/>
</dbReference>
<gene>
    <name evidence="1" type="ORF">LDH80_37955</name>
</gene>
<dbReference type="InterPro" id="IPR005543">
    <property type="entry name" value="PASTA_dom"/>
</dbReference>
<dbReference type="GeneID" id="95605347"/>
<dbReference type="EMBL" id="CP084204">
    <property type="protein sequence ID" value="UZX26115.1"/>
    <property type="molecule type" value="Genomic_DNA"/>
</dbReference>
<dbReference type="RefSeq" id="WP_267260257.1">
    <property type="nucleotide sequence ID" value="NZ_CP084204.1"/>
</dbReference>